<feature type="transmembrane region" description="Helical" evidence="6">
    <location>
        <begin position="255"/>
        <end position="272"/>
    </location>
</feature>
<evidence type="ECO:0000256" key="2">
    <source>
        <dbReference type="ARBA" id="ARBA00009773"/>
    </source>
</evidence>
<gene>
    <name evidence="7" type="ORF">QWZ14_31815</name>
</gene>
<evidence type="ECO:0000313" key="7">
    <source>
        <dbReference type="EMBL" id="MDN3568989.1"/>
    </source>
</evidence>
<feature type="transmembrane region" description="Helical" evidence="6">
    <location>
        <begin position="292"/>
        <end position="321"/>
    </location>
</feature>
<dbReference type="RefSeq" id="WP_290321110.1">
    <property type="nucleotide sequence ID" value="NZ_JAUFPN010000313.1"/>
</dbReference>
<evidence type="ECO:0000256" key="5">
    <source>
        <dbReference type="ARBA" id="ARBA00023136"/>
    </source>
</evidence>
<evidence type="ECO:0000256" key="6">
    <source>
        <dbReference type="SAM" id="Phobius"/>
    </source>
</evidence>
<dbReference type="Proteomes" id="UP001529369">
    <property type="component" value="Unassembled WGS sequence"/>
</dbReference>
<feature type="transmembrane region" description="Helical" evidence="6">
    <location>
        <begin position="56"/>
        <end position="81"/>
    </location>
</feature>
<evidence type="ECO:0000256" key="3">
    <source>
        <dbReference type="ARBA" id="ARBA00022692"/>
    </source>
</evidence>
<accession>A0ABT8AGN7</accession>
<comment type="similarity">
    <text evidence="2">Belongs to the autoinducer-2 exporter (AI-2E) (TC 2.A.86) family.</text>
</comment>
<keyword evidence="4 6" id="KW-1133">Transmembrane helix</keyword>
<dbReference type="PANTHER" id="PTHR21716:SF64">
    <property type="entry name" value="AI-2 TRANSPORT PROTEIN TQSA"/>
    <property type="match status" value="1"/>
</dbReference>
<keyword evidence="8" id="KW-1185">Reference proteome</keyword>
<comment type="caution">
    <text evidence="7">The sequence shown here is derived from an EMBL/GenBank/DDBJ whole genome shotgun (WGS) entry which is preliminary data.</text>
</comment>
<feature type="transmembrane region" description="Helical" evidence="6">
    <location>
        <begin position="16"/>
        <end position="44"/>
    </location>
</feature>
<keyword evidence="5 6" id="KW-0472">Membrane</keyword>
<feature type="transmembrane region" description="Helical" evidence="6">
    <location>
        <begin position="222"/>
        <end position="243"/>
    </location>
</feature>
<sequence>MPDHASRWMLGLCTGILVAVALHLAEAVLAPVAFALFAIALAWPVQRAMQSRAPQLVALLAAVLVTLVVLVLLALAIGWGFGRVARWVIANAAQLQALYAAKLDWLEARGIGAAAALAGEFDMRQLVRIAQAVILQLQGVLGFLGLTLVFVILGLLEVAVAGRQLARLGRHSAAAAGVLRALTRTAARLRAYMLVRTVMSIATGIAVWGFARLMGLELAAEWGVIAFVLNYIPFIGPLLAILFPTFFAALQFGSWQAALTVFVVLQAIQFLSGSTLEPRLAGARLALSPFMVLVAVFLGALLWGIPGAFIGVPALILALALCQEFPGSRWVAELLSGRVPAEGAPPPG</sequence>
<dbReference type="Pfam" id="PF01594">
    <property type="entry name" value="AI-2E_transport"/>
    <property type="match status" value="1"/>
</dbReference>
<keyword evidence="3 6" id="KW-0812">Transmembrane</keyword>
<proteinExistence type="inferred from homology"/>
<dbReference type="PANTHER" id="PTHR21716">
    <property type="entry name" value="TRANSMEMBRANE PROTEIN"/>
    <property type="match status" value="1"/>
</dbReference>
<reference evidence="8" key="1">
    <citation type="journal article" date="2019" name="Int. J. Syst. Evol. Microbiol.">
        <title>The Global Catalogue of Microorganisms (GCM) 10K type strain sequencing project: providing services to taxonomists for standard genome sequencing and annotation.</title>
        <authorList>
            <consortium name="The Broad Institute Genomics Platform"/>
            <consortium name="The Broad Institute Genome Sequencing Center for Infectious Disease"/>
            <person name="Wu L."/>
            <person name="Ma J."/>
        </authorList>
    </citation>
    <scope>NUCLEOTIDE SEQUENCE [LARGE SCALE GENOMIC DNA]</scope>
    <source>
        <strain evidence="8">CECT 7131</strain>
    </source>
</reference>
<comment type="subcellular location">
    <subcellularLocation>
        <location evidence="1">Membrane</location>
        <topology evidence="1">Multi-pass membrane protein</topology>
    </subcellularLocation>
</comment>
<feature type="transmembrane region" description="Helical" evidence="6">
    <location>
        <begin position="189"/>
        <end position="210"/>
    </location>
</feature>
<name>A0ABT8AGN7_9PROT</name>
<evidence type="ECO:0000313" key="8">
    <source>
        <dbReference type="Proteomes" id="UP001529369"/>
    </source>
</evidence>
<evidence type="ECO:0000256" key="1">
    <source>
        <dbReference type="ARBA" id="ARBA00004141"/>
    </source>
</evidence>
<feature type="transmembrane region" description="Helical" evidence="6">
    <location>
        <begin position="140"/>
        <end position="160"/>
    </location>
</feature>
<organism evidence="7 8">
    <name type="scientific">Paeniroseomonas aquatica</name>
    <dbReference type="NCBI Taxonomy" id="373043"/>
    <lineage>
        <taxon>Bacteria</taxon>
        <taxon>Pseudomonadati</taxon>
        <taxon>Pseudomonadota</taxon>
        <taxon>Alphaproteobacteria</taxon>
        <taxon>Acetobacterales</taxon>
        <taxon>Acetobacteraceae</taxon>
        <taxon>Paeniroseomonas</taxon>
    </lineage>
</organism>
<protein>
    <submittedName>
        <fullName evidence="7">AI-2E family transporter</fullName>
    </submittedName>
</protein>
<evidence type="ECO:0000256" key="4">
    <source>
        <dbReference type="ARBA" id="ARBA00022989"/>
    </source>
</evidence>
<dbReference type="EMBL" id="JAUFPN010000313">
    <property type="protein sequence ID" value="MDN3568989.1"/>
    <property type="molecule type" value="Genomic_DNA"/>
</dbReference>
<dbReference type="InterPro" id="IPR002549">
    <property type="entry name" value="AI-2E-like"/>
</dbReference>